<proteinExistence type="predicted"/>
<dbReference type="Pfam" id="PF01344">
    <property type="entry name" value="Kelch_1"/>
    <property type="match status" value="1"/>
</dbReference>
<protein>
    <submittedName>
        <fullName evidence="3">Uncharacterized protein</fullName>
    </submittedName>
</protein>
<dbReference type="InterPro" id="IPR011498">
    <property type="entry name" value="Kelch_2"/>
</dbReference>
<dbReference type="InterPro" id="IPR015915">
    <property type="entry name" value="Kelch-typ_b-propeller"/>
</dbReference>
<dbReference type="SUPFAM" id="SSF117281">
    <property type="entry name" value="Kelch motif"/>
    <property type="match status" value="1"/>
</dbReference>
<organism evidence="3">
    <name type="scientific">Arundo donax</name>
    <name type="common">Giant reed</name>
    <name type="synonym">Donax arundinaceus</name>
    <dbReference type="NCBI Taxonomy" id="35708"/>
    <lineage>
        <taxon>Eukaryota</taxon>
        <taxon>Viridiplantae</taxon>
        <taxon>Streptophyta</taxon>
        <taxon>Embryophyta</taxon>
        <taxon>Tracheophyta</taxon>
        <taxon>Spermatophyta</taxon>
        <taxon>Magnoliopsida</taxon>
        <taxon>Liliopsida</taxon>
        <taxon>Poales</taxon>
        <taxon>Poaceae</taxon>
        <taxon>PACMAD clade</taxon>
        <taxon>Arundinoideae</taxon>
        <taxon>Arundineae</taxon>
        <taxon>Arundo</taxon>
    </lineage>
</organism>
<accession>A0A0A9ENR5</accession>
<dbReference type="Pfam" id="PF07646">
    <property type="entry name" value="Kelch_2"/>
    <property type="match status" value="1"/>
</dbReference>
<evidence type="ECO:0000256" key="2">
    <source>
        <dbReference type="ARBA" id="ARBA00022737"/>
    </source>
</evidence>
<reference evidence="3" key="2">
    <citation type="journal article" date="2015" name="Data Brief">
        <title>Shoot transcriptome of the giant reed, Arundo donax.</title>
        <authorList>
            <person name="Barrero R.A."/>
            <person name="Guerrero F.D."/>
            <person name="Moolhuijzen P."/>
            <person name="Goolsby J.A."/>
            <person name="Tidwell J."/>
            <person name="Bellgard S.E."/>
            <person name="Bellgard M.I."/>
        </authorList>
    </citation>
    <scope>NUCLEOTIDE SEQUENCE</scope>
    <source>
        <tissue evidence="3">Shoot tissue taken approximately 20 cm above the soil surface</tissue>
    </source>
</reference>
<keyword evidence="1" id="KW-0880">Kelch repeat</keyword>
<dbReference type="PANTHER" id="PTHR46344:SF26">
    <property type="entry name" value="F-BOX DOMAIN-CONTAINING PROTEIN"/>
    <property type="match status" value="1"/>
</dbReference>
<keyword evidence="2" id="KW-0677">Repeat</keyword>
<dbReference type="SMART" id="SM00612">
    <property type="entry name" value="Kelch"/>
    <property type="match status" value="1"/>
</dbReference>
<reference evidence="3" key="1">
    <citation type="submission" date="2014-09" db="EMBL/GenBank/DDBJ databases">
        <authorList>
            <person name="Magalhaes I.L.F."/>
            <person name="Oliveira U."/>
            <person name="Santos F.R."/>
            <person name="Vidigal T.H.D.A."/>
            <person name="Brescovit A.D."/>
            <person name="Santos A.J."/>
        </authorList>
    </citation>
    <scope>NUCLEOTIDE SEQUENCE</scope>
    <source>
        <tissue evidence="3">Shoot tissue taken approximately 20 cm above the soil surface</tissue>
    </source>
</reference>
<dbReference type="AlphaFoldDB" id="A0A0A9ENR5"/>
<dbReference type="InterPro" id="IPR006652">
    <property type="entry name" value="Kelch_1"/>
</dbReference>
<sequence>MLEPPCAVRQGISIEVLGKRLFLLGGCSWLNDATDEVHCYDASSNRWSLAALMPTARCYFVSASLNDKLYVTSGLGLTDKSPNSWDIYDSATNSWCAHKNPMLSC</sequence>
<dbReference type="EMBL" id="GBRH01200233">
    <property type="protein sequence ID" value="JAD97662.1"/>
    <property type="molecule type" value="Transcribed_RNA"/>
</dbReference>
<evidence type="ECO:0000313" key="3">
    <source>
        <dbReference type="EMBL" id="JAD97662.1"/>
    </source>
</evidence>
<evidence type="ECO:0000256" key="1">
    <source>
        <dbReference type="ARBA" id="ARBA00022441"/>
    </source>
</evidence>
<dbReference type="PANTHER" id="PTHR46344">
    <property type="entry name" value="OS02G0202900 PROTEIN"/>
    <property type="match status" value="1"/>
</dbReference>
<dbReference type="Gene3D" id="2.120.10.80">
    <property type="entry name" value="Kelch-type beta propeller"/>
    <property type="match status" value="1"/>
</dbReference>
<name>A0A0A9ENR5_ARUDO</name>